<evidence type="ECO:0000313" key="2">
    <source>
        <dbReference type="Proteomes" id="UP000240987"/>
    </source>
</evidence>
<protein>
    <submittedName>
        <fullName evidence="1">Uncharacterized protein</fullName>
    </submittedName>
</protein>
<dbReference type="AlphaFoldDB" id="A0A2T3J727"/>
<dbReference type="Proteomes" id="UP000240987">
    <property type="component" value="Unassembled WGS sequence"/>
</dbReference>
<accession>A0A2T3J727</accession>
<proteinExistence type="predicted"/>
<dbReference type="RefSeq" id="WP_107245852.1">
    <property type="nucleotide sequence ID" value="NZ_PYMJ01000048.1"/>
</dbReference>
<evidence type="ECO:0000313" key="1">
    <source>
        <dbReference type="EMBL" id="PSU44564.1"/>
    </source>
</evidence>
<comment type="caution">
    <text evidence="1">The sequence shown here is derived from an EMBL/GenBank/DDBJ whole genome shotgun (WGS) entry which is preliminary data.</text>
</comment>
<reference evidence="1 2" key="1">
    <citation type="submission" date="2018-01" db="EMBL/GenBank/DDBJ databases">
        <title>Whole genome sequencing of Histamine producing bacteria.</title>
        <authorList>
            <person name="Butler K."/>
        </authorList>
    </citation>
    <scope>NUCLEOTIDE SEQUENCE [LARGE SCALE GENOMIC DNA]</scope>
    <source>
        <strain evidence="1 2">JCM 12947</strain>
    </source>
</reference>
<gene>
    <name evidence="1" type="ORF">C9J12_26850</name>
</gene>
<keyword evidence="2" id="KW-1185">Reference proteome</keyword>
<dbReference type="EMBL" id="PYMJ01000048">
    <property type="protein sequence ID" value="PSU44564.1"/>
    <property type="molecule type" value="Genomic_DNA"/>
</dbReference>
<name>A0A2T3J727_9GAMM</name>
<organism evidence="1 2">
    <name type="scientific">Photobacterium frigidiphilum</name>
    <dbReference type="NCBI Taxonomy" id="264736"/>
    <lineage>
        <taxon>Bacteria</taxon>
        <taxon>Pseudomonadati</taxon>
        <taxon>Pseudomonadota</taxon>
        <taxon>Gammaproteobacteria</taxon>
        <taxon>Vibrionales</taxon>
        <taxon>Vibrionaceae</taxon>
        <taxon>Photobacterium</taxon>
    </lineage>
</organism>
<sequence length="286" mass="32758">MSKILKTRRKFLIHAIDYVFGEKLISGRDAADLYANLLGFENNNNLNYLIKSNKIAVTAISHDWDSLDDDALSIFKQYLPKIESRQLLEVDRLSQPNFSLADSVWRPRLISLLKGVTNLLELRYGTKSKVSSELAVLLISLADRQIYNDKARNRLFIICSVLVHFVVTKKISAIRWLDIAVLYQPQSFNFLIDHIYGYQEKFISDSYVLKEVLRYADKDCSVFFNHDSAFEVFQNLFVELGVDNTACELSNDVGKAIFGDFGNIGAYKARYKSDMDDILLLARGIR</sequence>